<keyword evidence="3" id="KW-1185">Reference proteome</keyword>
<reference evidence="4" key="1">
    <citation type="submission" date="2016-06" db="UniProtKB">
        <authorList>
            <consortium name="WormBaseParasite"/>
        </authorList>
    </citation>
    <scope>IDENTIFICATION</scope>
</reference>
<dbReference type="AlphaFoldDB" id="A0A183SHP4"/>
<proteinExistence type="predicted"/>
<feature type="region of interest" description="Disordered" evidence="1">
    <location>
        <begin position="66"/>
        <end position="102"/>
    </location>
</feature>
<gene>
    <name evidence="2" type="ORF">SSLN_LOCUS3742</name>
</gene>
<evidence type="ECO:0000313" key="4">
    <source>
        <dbReference type="WBParaSite" id="SSLN_0000385901-mRNA-1"/>
    </source>
</evidence>
<dbReference type="EMBL" id="UYSU01032639">
    <property type="protein sequence ID" value="VDL90127.1"/>
    <property type="molecule type" value="Genomic_DNA"/>
</dbReference>
<evidence type="ECO:0000313" key="3">
    <source>
        <dbReference type="Proteomes" id="UP000275846"/>
    </source>
</evidence>
<dbReference type="WBParaSite" id="SSLN_0000385901-mRNA-1">
    <property type="protein sequence ID" value="SSLN_0000385901-mRNA-1"/>
    <property type="gene ID" value="SSLN_0000385901"/>
</dbReference>
<feature type="compositionally biased region" description="Polar residues" evidence="1">
    <location>
        <begin position="87"/>
        <end position="102"/>
    </location>
</feature>
<dbReference type="Proteomes" id="UP000275846">
    <property type="component" value="Unassembled WGS sequence"/>
</dbReference>
<organism evidence="4">
    <name type="scientific">Schistocephalus solidus</name>
    <name type="common">Tapeworm</name>
    <dbReference type="NCBI Taxonomy" id="70667"/>
    <lineage>
        <taxon>Eukaryota</taxon>
        <taxon>Metazoa</taxon>
        <taxon>Spiralia</taxon>
        <taxon>Lophotrochozoa</taxon>
        <taxon>Platyhelminthes</taxon>
        <taxon>Cestoda</taxon>
        <taxon>Eucestoda</taxon>
        <taxon>Diphyllobothriidea</taxon>
        <taxon>Diphyllobothriidae</taxon>
        <taxon>Schistocephalus</taxon>
    </lineage>
</organism>
<accession>A0A183SHP4</accession>
<evidence type="ECO:0000256" key="1">
    <source>
        <dbReference type="SAM" id="MobiDB-lite"/>
    </source>
</evidence>
<reference evidence="2 3" key="2">
    <citation type="submission" date="2018-11" db="EMBL/GenBank/DDBJ databases">
        <authorList>
            <consortium name="Pathogen Informatics"/>
        </authorList>
    </citation>
    <scope>NUCLEOTIDE SEQUENCE [LARGE SCALE GENOMIC DNA]</scope>
    <source>
        <strain evidence="2 3">NST_G2</strain>
    </source>
</reference>
<sequence length="102" mass="11390">MNEVSLSMNAGKISVGKLHHWTIDLTFCPNHTIRPPSEPVICLMWDLAHGLTARCNRLRAPQHDLAPITHTPGFTKSADMEEPWLPDSQSTGRPFQAQYTLG</sequence>
<name>A0A183SHP4_SCHSO</name>
<evidence type="ECO:0000313" key="2">
    <source>
        <dbReference type="EMBL" id="VDL90127.1"/>
    </source>
</evidence>
<protein>
    <submittedName>
        <fullName evidence="4">DDE_Tnp_1 domain-containing protein</fullName>
    </submittedName>
</protein>